<dbReference type="EMBL" id="CP036402">
    <property type="protein sequence ID" value="QBI19695.1"/>
    <property type="molecule type" value="Genomic_DNA"/>
</dbReference>
<accession>A0A411YEP4</accession>
<feature type="domain" description="Cation/H+ exchanger transmembrane" evidence="10">
    <location>
        <begin position="13"/>
        <end position="387"/>
    </location>
</feature>
<dbReference type="GO" id="GO:1902600">
    <property type="term" value="P:proton transmembrane transport"/>
    <property type="evidence" value="ECO:0007669"/>
    <property type="project" value="InterPro"/>
</dbReference>
<dbReference type="AlphaFoldDB" id="A0A411YEP4"/>
<evidence type="ECO:0000256" key="3">
    <source>
        <dbReference type="ARBA" id="ARBA00022449"/>
    </source>
</evidence>
<keyword evidence="4" id="KW-1003">Cell membrane</keyword>
<name>A0A411YEP4_9ACTN</name>
<dbReference type="InterPro" id="IPR038770">
    <property type="entry name" value="Na+/solute_symporter_sf"/>
</dbReference>
<feature type="transmembrane region" description="Helical" evidence="9">
    <location>
        <begin position="278"/>
        <end position="296"/>
    </location>
</feature>
<comment type="subcellular location">
    <subcellularLocation>
        <location evidence="1">Cell membrane</location>
        <topology evidence="1">Multi-pass membrane protein</topology>
    </subcellularLocation>
</comment>
<feature type="transmembrane region" description="Helical" evidence="9">
    <location>
        <begin position="336"/>
        <end position="354"/>
    </location>
</feature>
<dbReference type="KEGG" id="erz:ER308_09145"/>
<feature type="transmembrane region" description="Helical" evidence="9">
    <location>
        <begin position="302"/>
        <end position="324"/>
    </location>
</feature>
<feature type="transmembrane region" description="Helical" evidence="9">
    <location>
        <begin position="168"/>
        <end position="187"/>
    </location>
</feature>
<feature type="transmembrane region" description="Helical" evidence="9">
    <location>
        <begin position="87"/>
        <end position="106"/>
    </location>
</feature>
<keyword evidence="12" id="KW-1185">Reference proteome</keyword>
<proteinExistence type="predicted"/>
<dbReference type="PANTHER" id="PTHR32507">
    <property type="entry name" value="NA(+)/H(+) ANTIPORTER 1"/>
    <property type="match status" value="1"/>
</dbReference>
<evidence type="ECO:0000256" key="2">
    <source>
        <dbReference type="ARBA" id="ARBA00022448"/>
    </source>
</evidence>
<evidence type="ECO:0000259" key="10">
    <source>
        <dbReference type="Pfam" id="PF00999"/>
    </source>
</evidence>
<feature type="transmembrane region" description="Helical" evidence="9">
    <location>
        <begin position="366"/>
        <end position="386"/>
    </location>
</feature>
<keyword evidence="6 9" id="KW-1133">Transmembrane helix</keyword>
<evidence type="ECO:0000313" key="11">
    <source>
        <dbReference type="EMBL" id="QBI19695.1"/>
    </source>
</evidence>
<evidence type="ECO:0000256" key="1">
    <source>
        <dbReference type="ARBA" id="ARBA00004651"/>
    </source>
</evidence>
<evidence type="ECO:0000256" key="7">
    <source>
        <dbReference type="ARBA" id="ARBA00023065"/>
    </source>
</evidence>
<protein>
    <submittedName>
        <fullName evidence="11">Sodium:proton exchanger</fullName>
    </submittedName>
</protein>
<organism evidence="11 12">
    <name type="scientific">Egibacter rhizosphaerae</name>
    <dbReference type="NCBI Taxonomy" id="1670831"/>
    <lineage>
        <taxon>Bacteria</taxon>
        <taxon>Bacillati</taxon>
        <taxon>Actinomycetota</taxon>
        <taxon>Nitriliruptoria</taxon>
        <taxon>Egibacterales</taxon>
        <taxon>Egibacteraceae</taxon>
        <taxon>Egibacter</taxon>
    </lineage>
</organism>
<sequence>MTFPLLLALIGGLAVALGLVSRPLRDVPLTEPLLALLLGALVGPGVLGWVSLEPAVGEEALRISAELAVAMAVMSVALRFSPGEMRSRLGALTVLLLVGMAAMALLSSVAAGAILGLATPAAVLLGVIVTPTDPVLAANVVEGEPAERQLPQRVRLLLSVESGANDGLAAPMVMLAGAGSGALVAGVGQAAASLVVSAAVGVAAGWIAGRGLLWSERHRDLEESAFLALTLALTLAVLGAATLAGGVGVLAVFVAGLVYSAQVDRSDRREEWQVQEAINRYMVLPVFVLLGVTAPWEAWAELGWAGLGFVAAVLALRRLPVLLALTRVLGVRVSEAAFMGWFGPVGAAALLYLAEQRDLGQVDDTVWAAGTLLVAISTVVFGLTAAPGRRLLARR</sequence>
<keyword evidence="5 9" id="KW-0812">Transmembrane</keyword>
<keyword evidence="2" id="KW-0813">Transport</keyword>
<evidence type="ECO:0000313" key="12">
    <source>
        <dbReference type="Proteomes" id="UP000291469"/>
    </source>
</evidence>
<feature type="transmembrane region" description="Helical" evidence="9">
    <location>
        <begin position="64"/>
        <end position="81"/>
    </location>
</feature>
<dbReference type="Pfam" id="PF00999">
    <property type="entry name" value="Na_H_Exchanger"/>
    <property type="match status" value="1"/>
</dbReference>
<dbReference type="Proteomes" id="UP000291469">
    <property type="component" value="Chromosome"/>
</dbReference>
<evidence type="ECO:0000256" key="9">
    <source>
        <dbReference type="SAM" id="Phobius"/>
    </source>
</evidence>
<evidence type="ECO:0000256" key="5">
    <source>
        <dbReference type="ARBA" id="ARBA00022692"/>
    </source>
</evidence>
<dbReference type="OrthoDB" id="4174405at2"/>
<evidence type="ECO:0000256" key="4">
    <source>
        <dbReference type="ARBA" id="ARBA00022475"/>
    </source>
</evidence>
<keyword evidence="3" id="KW-0050">Antiport</keyword>
<feature type="transmembrane region" description="Helical" evidence="9">
    <location>
        <begin position="194"/>
        <end position="213"/>
    </location>
</feature>
<dbReference type="InterPro" id="IPR006153">
    <property type="entry name" value="Cation/H_exchanger_TM"/>
</dbReference>
<dbReference type="Gene3D" id="1.20.1530.20">
    <property type="match status" value="1"/>
</dbReference>
<dbReference type="PANTHER" id="PTHR32507:SF8">
    <property type="entry name" value="CNH1P"/>
    <property type="match status" value="1"/>
</dbReference>
<evidence type="ECO:0000256" key="8">
    <source>
        <dbReference type="ARBA" id="ARBA00023136"/>
    </source>
</evidence>
<dbReference type="RefSeq" id="WP_131154692.1">
    <property type="nucleotide sequence ID" value="NZ_CP036402.1"/>
</dbReference>
<evidence type="ECO:0000256" key="6">
    <source>
        <dbReference type="ARBA" id="ARBA00022989"/>
    </source>
</evidence>
<feature type="transmembrane region" description="Helical" evidence="9">
    <location>
        <begin position="34"/>
        <end position="52"/>
    </location>
</feature>
<gene>
    <name evidence="11" type="ORF">ER308_09145</name>
</gene>
<feature type="transmembrane region" description="Helical" evidence="9">
    <location>
        <begin position="225"/>
        <end position="258"/>
    </location>
</feature>
<reference evidence="11 12" key="1">
    <citation type="submission" date="2019-01" db="EMBL/GenBank/DDBJ databases">
        <title>Egibacter rhizosphaerae EGI 80759T.</title>
        <authorList>
            <person name="Chen D.-D."/>
            <person name="Tian Y."/>
            <person name="Jiao J.-Y."/>
            <person name="Zhang X.-T."/>
            <person name="Zhang Y.-G."/>
            <person name="Zhang Y."/>
            <person name="Xiao M."/>
            <person name="Shu W.-S."/>
            <person name="Li W.-J."/>
        </authorList>
    </citation>
    <scope>NUCLEOTIDE SEQUENCE [LARGE SCALE GENOMIC DNA]</scope>
    <source>
        <strain evidence="11 12">EGI 80759</strain>
    </source>
</reference>
<keyword evidence="7" id="KW-0406">Ion transport</keyword>
<dbReference type="GO" id="GO:0005886">
    <property type="term" value="C:plasma membrane"/>
    <property type="evidence" value="ECO:0007669"/>
    <property type="project" value="UniProtKB-SubCell"/>
</dbReference>
<dbReference type="GO" id="GO:0015297">
    <property type="term" value="F:antiporter activity"/>
    <property type="evidence" value="ECO:0007669"/>
    <property type="project" value="UniProtKB-KW"/>
</dbReference>
<keyword evidence="8 9" id="KW-0472">Membrane</keyword>